<dbReference type="InterPro" id="IPR036116">
    <property type="entry name" value="FN3_sf"/>
</dbReference>
<dbReference type="PATRIC" id="fig|1324957.4.peg.3224"/>
<dbReference type="Pfam" id="PF17389">
    <property type="entry name" value="Bac_rhamnosid6H"/>
    <property type="match status" value="1"/>
</dbReference>
<protein>
    <recommendedName>
        <fullName evidence="2">alpha-L-rhamnosidase</fullName>
        <ecNumber evidence="2">3.2.1.40</ecNumber>
    </recommendedName>
</protein>
<evidence type="ECO:0000256" key="3">
    <source>
        <dbReference type="ARBA" id="ARBA00022801"/>
    </source>
</evidence>
<evidence type="ECO:0000256" key="4">
    <source>
        <dbReference type="SAM" id="MobiDB-lite"/>
    </source>
</evidence>
<evidence type="ECO:0000259" key="8">
    <source>
        <dbReference type="Pfam" id="PF17390"/>
    </source>
</evidence>
<feature type="domain" description="Alpha-L-rhamnosidase concanavalin-like" evidence="5">
    <location>
        <begin position="348"/>
        <end position="438"/>
    </location>
</feature>
<dbReference type="Proteomes" id="UP000017840">
    <property type="component" value="Unassembled WGS sequence"/>
</dbReference>
<feature type="domain" description="Bacterial alpha-L-rhamnosidase N-terminal" evidence="6">
    <location>
        <begin position="162"/>
        <end position="310"/>
    </location>
</feature>
<evidence type="ECO:0000259" key="7">
    <source>
        <dbReference type="Pfam" id="PF17389"/>
    </source>
</evidence>
<dbReference type="Pfam" id="PF05592">
    <property type="entry name" value="Bac_rhamnosid"/>
    <property type="match status" value="1"/>
</dbReference>
<dbReference type="EC" id="3.2.1.40" evidence="2"/>
<comment type="caution">
    <text evidence="9">The sequence shown here is derived from an EMBL/GenBank/DDBJ whole genome shotgun (WGS) entry which is preliminary data.</text>
</comment>
<evidence type="ECO:0000259" key="5">
    <source>
        <dbReference type="Pfam" id="PF05592"/>
    </source>
</evidence>
<evidence type="ECO:0000256" key="1">
    <source>
        <dbReference type="ARBA" id="ARBA00001445"/>
    </source>
</evidence>
<dbReference type="Gene3D" id="2.60.40.10">
    <property type="entry name" value="Immunoglobulins"/>
    <property type="match status" value="1"/>
</dbReference>
<dbReference type="InterPro" id="IPR016007">
    <property type="entry name" value="Alpha_rhamnosid"/>
</dbReference>
<comment type="catalytic activity">
    <reaction evidence="1">
        <text>Hydrolysis of terminal non-reducing alpha-L-rhamnose residues in alpha-L-rhamnosides.</text>
        <dbReference type="EC" id="3.2.1.40"/>
    </reaction>
</comment>
<evidence type="ECO:0000313" key="10">
    <source>
        <dbReference type="Proteomes" id="UP000017840"/>
    </source>
</evidence>
<dbReference type="Pfam" id="PF08531">
    <property type="entry name" value="Bac_rhamnosid_N"/>
    <property type="match status" value="1"/>
</dbReference>
<dbReference type="InterPro" id="IPR012341">
    <property type="entry name" value="6hp_glycosidase-like_sf"/>
</dbReference>
<dbReference type="EMBL" id="ASGZ01000064">
    <property type="protein sequence ID" value="ESP87015.1"/>
    <property type="molecule type" value="Genomic_DNA"/>
</dbReference>
<dbReference type="Pfam" id="PF17390">
    <property type="entry name" value="Bac_rhamnosid_C"/>
    <property type="match status" value="1"/>
</dbReference>
<keyword evidence="10" id="KW-1185">Reference proteome</keyword>
<proteinExistence type="predicted"/>
<name>V4H8H7_9EURY</name>
<dbReference type="eggNOG" id="arCOG03865">
    <property type="taxonomic scope" value="Archaea"/>
</dbReference>
<dbReference type="Gene3D" id="2.60.420.10">
    <property type="entry name" value="Maltose phosphorylase, domain 3"/>
    <property type="match status" value="1"/>
</dbReference>
<feature type="region of interest" description="Disordered" evidence="4">
    <location>
        <begin position="885"/>
        <end position="921"/>
    </location>
</feature>
<evidence type="ECO:0000256" key="2">
    <source>
        <dbReference type="ARBA" id="ARBA00012652"/>
    </source>
</evidence>
<dbReference type="PANTHER" id="PTHR33307">
    <property type="entry name" value="ALPHA-RHAMNOSIDASE (EUROFUNG)"/>
    <property type="match status" value="1"/>
</dbReference>
<reference evidence="9 10" key="1">
    <citation type="journal article" date="2013" name="Genome Announc.">
        <title>Draft Genome Sequence of 'Candidatus Halobonum tyrrellensis' Strain G22, Isolated from the Hypersaline Waters of Lake Tyrrell, Australia.</title>
        <authorList>
            <person name="Ugalde J.A."/>
            <person name="Narasingarao P."/>
            <person name="Kuo S."/>
            <person name="Podell S."/>
            <person name="Allen E.E."/>
        </authorList>
    </citation>
    <scope>NUCLEOTIDE SEQUENCE [LARGE SCALE GENOMIC DNA]</scope>
    <source>
        <strain evidence="9 10">G22</strain>
    </source>
</reference>
<dbReference type="Pfam" id="PF25788">
    <property type="entry name" value="Ig_Rha78A_N"/>
    <property type="match status" value="1"/>
</dbReference>
<sequence length="935" mass="101988">MSDQLRPARLRTEFAENPPGIDARTPDLRWRVDADRRGARQTGFRLLVASTPETLAADEGDVWAVERRGSRPAVEYDGPALESEATYHWKVRVRDEAGEWGPWSDPARWGTGPLDADDWEAAWIRRSGENAFERGQFSYFRRSFDLPGADANVGTDGDAEREVVRARAFVSASHQYTLSVNGETVDRGQAFDYPDSQYYRTVEVGDALRAGENVVGALHTWNGEGQGRPAAEPGFLLRLVVEFADGSRRVVTTDDSWRVREGPWLDAPLRNDEIAEPVERIDGRRVPHGWDEPGFDADADDGEWADAAAVGTHPTEPWERLVAQVRDVDRRAVDPESVTRLDSPDADGDVYVVDFGRVYAGVPVVRFASGTDGHRVRMRAGYRLDDDGDVDPTEGTQWTDMRYAYVQPDGASEFRPFNYLGFRYLRVEAPGEELSEEQVGLVASHNAVPDERAATFESSDPGVDDVFELARHSALYGSQEQFVDTPTREKGQFLADSLNVSRVTTRAFGERRLSRASVREFVESHYRYWASEGRLNAVYPNGDGKRDIPDFTVSFPEWVWQYYRTADDPATLVAAYPVVRAIADYVVRHVDPETGLVTRLSGGEGGPYEEGIVDWPAEMRYGYDREWPARTTVNFLSANALRRAADVAAELGQPEAERAYYRDAADGIDAAIDDRLRDGERYVDGADAAGASDHASQHANALALALGHAPDAAADAVADRVVEDGMAMGPMMVPWLLRALDAADRPAAMVDLLTDPTHDGWADILAEGGTFTWETWAARDPDLPDDERHNRSESHAMGATVLVSIQRTLLGVSVAESGGARVRVAPPAEGLETASGTVPTERGPVSVAWERADGAFELDVSVPVNAAATVSLPPADGAAVTVNGETVDPGADSAAGSSDDDGARSLPEGVDAVGSSDGRAEVEVGSGEYAFVARE</sequence>
<keyword evidence="3" id="KW-0378">Hydrolase</keyword>
<dbReference type="InterPro" id="IPR013783">
    <property type="entry name" value="Ig-like_fold"/>
</dbReference>
<dbReference type="GO" id="GO:0005975">
    <property type="term" value="P:carbohydrate metabolic process"/>
    <property type="evidence" value="ECO:0007669"/>
    <property type="project" value="InterPro"/>
</dbReference>
<feature type="domain" description="Alpha-L-rhamnosidase six-hairpin glycosidase" evidence="7">
    <location>
        <begin position="452"/>
        <end position="802"/>
    </location>
</feature>
<organism evidence="9 10">
    <name type="scientific">Candidatus Halobonum tyrrellensis G22</name>
    <dbReference type="NCBI Taxonomy" id="1324957"/>
    <lineage>
        <taxon>Archaea</taxon>
        <taxon>Methanobacteriati</taxon>
        <taxon>Methanobacteriota</taxon>
        <taxon>Stenosarchaea group</taxon>
        <taxon>Halobacteria</taxon>
        <taxon>Halobacteriales</taxon>
        <taxon>Haloferacaceae</taxon>
        <taxon>Candidatus Halobonum</taxon>
    </lineage>
</organism>
<dbReference type="InterPro" id="IPR008902">
    <property type="entry name" value="Rhamnosid_concanavalin"/>
</dbReference>
<dbReference type="InterPro" id="IPR035396">
    <property type="entry name" value="Bac_rhamnosid6H"/>
</dbReference>
<dbReference type="PANTHER" id="PTHR33307:SF6">
    <property type="entry name" value="ALPHA-RHAMNOSIDASE (EUROFUNG)-RELATED"/>
    <property type="match status" value="1"/>
</dbReference>
<evidence type="ECO:0000259" key="6">
    <source>
        <dbReference type="Pfam" id="PF08531"/>
    </source>
</evidence>
<feature type="region of interest" description="Disordered" evidence="4">
    <location>
        <begin position="1"/>
        <end position="22"/>
    </location>
</feature>
<dbReference type="InterPro" id="IPR013737">
    <property type="entry name" value="Bac_rhamnosid_N"/>
</dbReference>
<dbReference type="STRING" id="1324957.K933_15887"/>
<evidence type="ECO:0000313" key="9">
    <source>
        <dbReference type="EMBL" id="ESP87015.1"/>
    </source>
</evidence>
<dbReference type="InterPro" id="IPR035398">
    <property type="entry name" value="Bac_rhamnosid_C"/>
</dbReference>
<dbReference type="AlphaFoldDB" id="V4H8H7"/>
<dbReference type="SUPFAM" id="SSF48208">
    <property type="entry name" value="Six-hairpin glycosidases"/>
    <property type="match status" value="1"/>
</dbReference>
<accession>V4H8H7</accession>
<dbReference type="SUPFAM" id="SSF49265">
    <property type="entry name" value="Fibronectin type III"/>
    <property type="match status" value="1"/>
</dbReference>
<dbReference type="OrthoDB" id="39566at2157"/>
<feature type="domain" description="Alpha-L-rhamnosidase C-terminal" evidence="8">
    <location>
        <begin position="811"/>
        <end position="882"/>
    </location>
</feature>
<dbReference type="GO" id="GO:0030596">
    <property type="term" value="F:alpha-L-rhamnosidase activity"/>
    <property type="evidence" value="ECO:0007669"/>
    <property type="project" value="UniProtKB-EC"/>
</dbReference>
<dbReference type="Gene3D" id="2.60.120.260">
    <property type="entry name" value="Galactose-binding domain-like"/>
    <property type="match status" value="2"/>
</dbReference>
<dbReference type="Gene3D" id="1.50.10.10">
    <property type="match status" value="1"/>
</dbReference>
<dbReference type="InterPro" id="IPR008928">
    <property type="entry name" value="6-hairpin_glycosidase_sf"/>
</dbReference>
<dbReference type="RefSeq" id="WP_023395748.1">
    <property type="nucleotide sequence ID" value="NZ_ASGZ01000064.1"/>
</dbReference>
<gene>
    <name evidence="9" type="ORF">K933_15887</name>
</gene>